<keyword evidence="6 8" id="KW-0863">Zinc-finger</keyword>
<sequence length="648" mass="73130">MPSEQKAMVGIQTEKPNHYTYLKEFRVQQCTLFLQHKCTNHRPYTCFKWHFNNQRRRRPVKRRDGNFNYSPDIYCSKYDETSGTCPDGDECPLLHRTAGDTERRYHLRYYKTCMCVHDTDARGFCVKNGPHCAFAHGSHDMRPPVYDSRELQILEAAAAEEADSSGKVYPNLLDKEKNQVNEDPKWQDTNYVLANYKTEACKRPPRLCRQGYACPQYHNLRDRRRNPQQYKYRSTPCPSVKQGDDWGDTSLCDAGDDCHYCHTRTEQQFHPEIYKSTYCNDVQQNSHCPRGAFCAFAHNEGEMTNARNVIDVLSLKPKLADIMSTVLPASNGSEISEEEGSLSPEEVAMQNFEKIKPNATGNDKQSLFTPFISSGMNFHSASSRAPGFEKSDPILGQFESLSLKPFGIGKPGDRDLDSPNSIAQGLTSNLLGSSAPVNIPSRPRMEVGPSPSSPSYRLLSGVGPYHESLDENSLFSDPLGKSRIGSYPSASGNNLYSFSPPANAAITRPTLSQNSIGGPLHSKLPIAEPADMKKVQEMVSPNRAAIVTWEERIAQARLACEAWKQEAEESKIKAKLAIQRRDEAITQINTLNQELDKMKQDPYLVALNRQSDLKNFPMHVLQSLHARLKRDLDEISRVIEEKCTDMKT</sequence>
<dbReference type="Gene3D" id="4.10.1000.10">
    <property type="entry name" value="Zinc finger, CCCH-type"/>
    <property type="match status" value="1"/>
</dbReference>
<keyword evidence="7 8" id="KW-0862">Zinc</keyword>
<keyword evidence="3" id="KW-0963">Cytoplasm</keyword>
<accession>A0A8S1CHF7</accession>
<dbReference type="PROSITE" id="PS50103">
    <property type="entry name" value="ZF_C3H1"/>
    <property type="match status" value="2"/>
</dbReference>
<feature type="zinc finger region" description="C3H1-type" evidence="8">
    <location>
        <begin position="273"/>
        <end position="301"/>
    </location>
</feature>
<dbReference type="SUPFAM" id="SSF90229">
    <property type="entry name" value="CCCH zinc finger"/>
    <property type="match status" value="1"/>
</dbReference>
<dbReference type="PANTHER" id="PTHR14493:SF50">
    <property type="entry name" value="RING FINGER PROTEIN UNKEMPT"/>
    <property type="match status" value="1"/>
</dbReference>
<dbReference type="InterPro" id="IPR057295">
    <property type="entry name" value="UNK_Znf_4"/>
</dbReference>
<evidence type="ECO:0000256" key="5">
    <source>
        <dbReference type="ARBA" id="ARBA00022737"/>
    </source>
</evidence>
<dbReference type="OrthoDB" id="20534at2759"/>
<dbReference type="SMART" id="SM00356">
    <property type="entry name" value="ZnF_C3H1"/>
    <property type="match status" value="4"/>
</dbReference>
<dbReference type="InterPro" id="IPR000571">
    <property type="entry name" value="Znf_CCCH"/>
</dbReference>
<dbReference type="GO" id="GO:0005737">
    <property type="term" value="C:cytoplasm"/>
    <property type="evidence" value="ECO:0007669"/>
    <property type="project" value="UniProtKB-SubCell"/>
</dbReference>
<dbReference type="Pfam" id="PF25427">
    <property type="entry name" value="zf-CCCH_UNK"/>
    <property type="match status" value="1"/>
</dbReference>
<dbReference type="AlphaFoldDB" id="A0A8S1CHF7"/>
<dbReference type="InterPro" id="IPR036855">
    <property type="entry name" value="Znf_CCCH_sf"/>
</dbReference>
<keyword evidence="5" id="KW-0677">Repeat</keyword>
<feature type="domain" description="C3H1-type" evidence="11">
    <location>
        <begin position="69"/>
        <end position="98"/>
    </location>
</feature>
<dbReference type="Proteomes" id="UP000494165">
    <property type="component" value="Unassembled WGS sequence"/>
</dbReference>
<dbReference type="Pfam" id="PF00642">
    <property type="entry name" value="zf-CCCH"/>
    <property type="match status" value="1"/>
</dbReference>
<feature type="domain" description="C3H1-type" evidence="11">
    <location>
        <begin position="273"/>
        <end position="301"/>
    </location>
</feature>
<evidence type="ECO:0000313" key="13">
    <source>
        <dbReference type="Proteomes" id="UP000494165"/>
    </source>
</evidence>
<evidence type="ECO:0000256" key="7">
    <source>
        <dbReference type="ARBA" id="ARBA00022833"/>
    </source>
</evidence>
<dbReference type="InterPro" id="IPR057296">
    <property type="entry name" value="UNK_Znf_5"/>
</dbReference>
<protein>
    <recommendedName>
        <fullName evidence="11">C3H1-type domain-containing protein</fullName>
    </recommendedName>
</protein>
<comment type="caution">
    <text evidence="12">The sequence shown here is derived from an EMBL/GenBank/DDBJ whole genome shotgun (WGS) entry which is preliminary data.</text>
</comment>
<reference evidence="12 13" key="1">
    <citation type="submission" date="2020-04" db="EMBL/GenBank/DDBJ databases">
        <authorList>
            <person name="Alioto T."/>
            <person name="Alioto T."/>
            <person name="Gomez Garrido J."/>
        </authorList>
    </citation>
    <scope>NUCLEOTIDE SEQUENCE [LARGE SCALE GENOMIC DNA]</scope>
</reference>
<keyword evidence="13" id="KW-1185">Reference proteome</keyword>
<name>A0A8S1CHF7_9INSE</name>
<feature type="compositionally biased region" description="Polar residues" evidence="10">
    <location>
        <begin position="427"/>
        <end position="436"/>
    </location>
</feature>
<evidence type="ECO:0000256" key="3">
    <source>
        <dbReference type="ARBA" id="ARBA00022490"/>
    </source>
</evidence>
<dbReference type="Pfam" id="PF23261">
    <property type="entry name" value="zf-CCCH_11"/>
    <property type="match status" value="1"/>
</dbReference>
<proteinExistence type="inferred from homology"/>
<evidence type="ECO:0000256" key="2">
    <source>
        <dbReference type="ARBA" id="ARBA00008808"/>
    </source>
</evidence>
<dbReference type="EMBL" id="CADEPI010000041">
    <property type="protein sequence ID" value="CAB3368980.1"/>
    <property type="molecule type" value="Genomic_DNA"/>
</dbReference>
<feature type="coiled-coil region" evidence="9">
    <location>
        <begin position="546"/>
        <end position="601"/>
    </location>
</feature>
<feature type="zinc finger region" description="C3H1-type" evidence="8">
    <location>
        <begin position="69"/>
        <end position="98"/>
    </location>
</feature>
<gene>
    <name evidence="12" type="ORF">CLODIP_2_CD10962</name>
</gene>
<dbReference type="PANTHER" id="PTHR14493">
    <property type="entry name" value="UNKEMPT FAMILY MEMBER"/>
    <property type="match status" value="1"/>
</dbReference>
<dbReference type="InterPro" id="IPR040594">
    <property type="entry name" value="UNK_Znf_1"/>
</dbReference>
<dbReference type="GO" id="GO:0008270">
    <property type="term" value="F:zinc ion binding"/>
    <property type="evidence" value="ECO:0007669"/>
    <property type="project" value="UniProtKB-KW"/>
</dbReference>
<evidence type="ECO:0000256" key="1">
    <source>
        <dbReference type="ARBA" id="ARBA00004496"/>
    </source>
</evidence>
<evidence type="ECO:0000256" key="8">
    <source>
        <dbReference type="PROSITE-ProRule" id="PRU00723"/>
    </source>
</evidence>
<organism evidence="12 13">
    <name type="scientific">Cloeon dipterum</name>
    <dbReference type="NCBI Taxonomy" id="197152"/>
    <lineage>
        <taxon>Eukaryota</taxon>
        <taxon>Metazoa</taxon>
        <taxon>Ecdysozoa</taxon>
        <taxon>Arthropoda</taxon>
        <taxon>Hexapoda</taxon>
        <taxon>Insecta</taxon>
        <taxon>Pterygota</taxon>
        <taxon>Palaeoptera</taxon>
        <taxon>Ephemeroptera</taxon>
        <taxon>Pisciforma</taxon>
        <taxon>Baetidae</taxon>
        <taxon>Cloeon</taxon>
    </lineage>
</organism>
<dbReference type="Pfam" id="PF18384">
    <property type="entry name" value="zf_CCCH_5"/>
    <property type="match status" value="1"/>
</dbReference>
<evidence type="ECO:0000256" key="4">
    <source>
        <dbReference type="ARBA" id="ARBA00022723"/>
    </source>
</evidence>
<dbReference type="InterPro" id="IPR045234">
    <property type="entry name" value="Unkempt-like"/>
</dbReference>
<evidence type="ECO:0000256" key="9">
    <source>
        <dbReference type="SAM" id="Coils"/>
    </source>
</evidence>
<keyword evidence="9" id="KW-0175">Coiled coil</keyword>
<comment type="similarity">
    <text evidence="2">Belongs to the unkempt family.</text>
</comment>
<evidence type="ECO:0000256" key="6">
    <source>
        <dbReference type="ARBA" id="ARBA00022771"/>
    </source>
</evidence>
<evidence type="ECO:0000313" key="12">
    <source>
        <dbReference type="EMBL" id="CAB3368980.1"/>
    </source>
</evidence>
<keyword evidence="4 8" id="KW-0479">Metal-binding</keyword>
<evidence type="ECO:0000256" key="10">
    <source>
        <dbReference type="SAM" id="MobiDB-lite"/>
    </source>
</evidence>
<feature type="region of interest" description="Disordered" evidence="10">
    <location>
        <begin position="427"/>
        <end position="459"/>
    </location>
</feature>
<comment type="subcellular location">
    <subcellularLocation>
        <location evidence="1">Cytoplasm</location>
    </subcellularLocation>
</comment>
<evidence type="ECO:0000259" key="11">
    <source>
        <dbReference type="PROSITE" id="PS50103"/>
    </source>
</evidence>
<dbReference type="Pfam" id="PF23035">
    <property type="entry name" value="zf-CCCH_UNK-like_4th"/>
    <property type="match status" value="1"/>
</dbReference>